<gene>
    <name evidence="4" type="ORF">SAMN05660772_01732</name>
</gene>
<organism evidence="4 5">
    <name type="scientific">Pasteurella testudinis DSM 23072</name>
    <dbReference type="NCBI Taxonomy" id="1122938"/>
    <lineage>
        <taxon>Bacteria</taxon>
        <taxon>Pseudomonadati</taxon>
        <taxon>Pseudomonadota</taxon>
        <taxon>Gammaproteobacteria</taxon>
        <taxon>Pasteurellales</taxon>
        <taxon>Pasteurellaceae</taxon>
        <taxon>Pasteurella</taxon>
    </lineage>
</organism>
<name>A0A1W1UIM9_9PAST</name>
<keyword evidence="1" id="KW-0472">Membrane</keyword>
<evidence type="ECO:0000259" key="3">
    <source>
        <dbReference type="PROSITE" id="PS51123"/>
    </source>
</evidence>
<dbReference type="Proteomes" id="UP000192408">
    <property type="component" value="Unassembled WGS sequence"/>
</dbReference>
<evidence type="ECO:0000313" key="5">
    <source>
        <dbReference type="Proteomes" id="UP000192408"/>
    </source>
</evidence>
<dbReference type="STRING" id="1122938.SAMN05660772_01732"/>
<dbReference type="AlphaFoldDB" id="A0A1W1UIM9"/>
<evidence type="ECO:0000256" key="2">
    <source>
        <dbReference type="SAM" id="SignalP"/>
    </source>
</evidence>
<dbReference type="GO" id="GO:0016020">
    <property type="term" value="C:membrane"/>
    <property type="evidence" value="ECO:0007669"/>
    <property type="project" value="UniProtKB-UniRule"/>
</dbReference>
<sequence length="301" mass="33274">MKKIITPLVMALAWNVGVAQAQQTALFEKWSVYTSDFFNAQKLDKNQSQVIFYREAGAIGGPAVNVYVDGDYHGSLLENHYKAVSLCAQTHLFSTAFSSNNEFIDRGDGVYYTIPSQQSSFIKIIANPKGEPELQRVDAATGEKEILSMPVQKQTLSRVAPASFCREKTVLQNFALSAKTLFQTNRGDLAGMQPEGESEILELAKDLKHLDQRQISHIVISGHSAPGESQKVSRKLSADRAKTVLNLLQREGVQFPMEVTGYGAQQLIAKNCAARNPSDAKMREACDQANRRVEVTVYSIQ</sequence>
<dbReference type="InterPro" id="IPR036737">
    <property type="entry name" value="OmpA-like_sf"/>
</dbReference>
<proteinExistence type="predicted"/>
<dbReference type="Pfam" id="PF00691">
    <property type="entry name" value="OmpA"/>
    <property type="match status" value="1"/>
</dbReference>
<protein>
    <submittedName>
        <fullName evidence="4">Outer membrane protein OmpA</fullName>
    </submittedName>
</protein>
<accession>A0A1W1UIM9</accession>
<dbReference type="EMBL" id="FWWV01000004">
    <property type="protein sequence ID" value="SMB80892.1"/>
    <property type="molecule type" value="Genomic_DNA"/>
</dbReference>
<evidence type="ECO:0000313" key="4">
    <source>
        <dbReference type="EMBL" id="SMB80892.1"/>
    </source>
</evidence>
<keyword evidence="2" id="KW-0732">Signal</keyword>
<dbReference type="PROSITE" id="PS51123">
    <property type="entry name" value="OMPA_2"/>
    <property type="match status" value="1"/>
</dbReference>
<feature type="chain" id="PRO_5013343138" evidence="2">
    <location>
        <begin position="22"/>
        <end position="301"/>
    </location>
</feature>
<dbReference type="CDD" id="cd07185">
    <property type="entry name" value="OmpA_C-like"/>
    <property type="match status" value="1"/>
</dbReference>
<reference evidence="5" key="1">
    <citation type="submission" date="2017-04" db="EMBL/GenBank/DDBJ databases">
        <authorList>
            <person name="Varghese N."/>
            <person name="Submissions S."/>
        </authorList>
    </citation>
    <scope>NUCLEOTIDE SEQUENCE [LARGE SCALE GENOMIC DNA]</scope>
    <source>
        <strain evidence="5">DSM 23072</strain>
    </source>
</reference>
<feature type="domain" description="OmpA-like" evidence="3">
    <location>
        <begin position="169"/>
        <end position="301"/>
    </location>
</feature>
<keyword evidence="5" id="KW-1185">Reference proteome</keyword>
<dbReference type="RefSeq" id="WP_159460712.1">
    <property type="nucleotide sequence ID" value="NZ_FWWV01000004.1"/>
</dbReference>
<dbReference type="SUPFAM" id="SSF103088">
    <property type="entry name" value="OmpA-like"/>
    <property type="match status" value="1"/>
</dbReference>
<dbReference type="Gene3D" id="3.30.1330.60">
    <property type="entry name" value="OmpA-like domain"/>
    <property type="match status" value="1"/>
</dbReference>
<dbReference type="InterPro" id="IPR006665">
    <property type="entry name" value="OmpA-like"/>
</dbReference>
<feature type="signal peptide" evidence="2">
    <location>
        <begin position="1"/>
        <end position="21"/>
    </location>
</feature>
<evidence type="ECO:0000256" key="1">
    <source>
        <dbReference type="PROSITE-ProRule" id="PRU00473"/>
    </source>
</evidence>